<dbReference type="EMBL" id="CP074126">
    <property type="protein sequence ID" value="QUS55523.1"/>
    <property type="molecule type" value="Genomic_DNA"/>
</dbReference>
<evidence type="ECO:0000313" key="2">
    <source>
        <dbReference type="EMBL" id="QUS55523.1"/>
    </source>
</evidence>
<dbReference type="SUPFAM" id="SSF53474">
    <property type="entry name" value="alpha/beta-Hydrolases"/>
    <property type="match status" value="1"/>
</dbReference>
<protein>
    <submittedName>
        <fullName evidence="2">Alpha/beta hydrolase</fullName>
    </submittedName>
</protein>
<accession>A0ABX8AKM7</accession>
<sequence length="227" mass="25084">MEMKIVILPGLDGTGVLSCKIRESLSTNYKVETISYPPNLSHYNELLDWLYALLPSEDFIIVAESFSGPLAAMIAAKHPKFLKGVVFVATFAQRPRNLPASFAYIFQVVPIKSSYLAQMVQPILMGKWSNRDFTSTFKQALNKVPASTLSKRLAEVLKVDVISQLTEISVPILYLQAKNDRLVPQRMSAPFNRASATFCAIEGPHFLLQANAGEAATKISEFIGSLD</sequence>
<dbReference type="GO" id="GO:0016787">
    <property type="term" value="F:hydrolase activity"/>
    <property type="evidence" value="ECO:0007669"/>
    <property type="project" value="UniProtKB-KW"/>
</dbReference>
<gene>
    <name evidence="2" type="ORF">KGB56_19745</name>
</gene>
<dbReference type="InterPro" id="IPR000073">
    <property type="entry name" value="AB_hydrolase_1"/>
</dbReference>
<dbReference type="InterPro" id="IPR029058">
    <property type="entry name" value="AB_hydrolase_fold"/>
</dbReference>
<evidence type="ECO:0000259" key="1">
    <source>
        <dbReference type="Pfam" id="PF00561"/>
    </source>
</evidence>
<dbReference type="Gene3D" id="3.40.50.1820">
    <property type="entry name" value="alpha/beta hydrolase"/>
    <property type="match status" value="1"/>
</dbReference>
<proteinExistence type="predicted"/>
<keyword evidence="3" id="KW-1185">Reference proteome</keyword>
<name>A0ABX8AKM7_9HYPH</name>
<dbReference type="RefSeq" id="WP_075701912.1">
    <property type="nucleotide sequence ID" value="NZ_CP074126.1"/>
</dbReference>
<feature type="domain" description="AB hydrolase-1" evidence="1">
    <location>
        <begin position="41"/>
        <end position="194"/>
    </location>
</feature>
<keyword evidence="2" id="KW-0378">Hydrolase</keyword>
<organism evidence="2 3">
    <name type="scientific">Pseudovibrio brasiliensis</name>
    <dbReference type="NCBI Taxonomy" id="1898042"/>
    <lineage>
        <taxon>Bacteria</taxon>
        <taxon>Pseudomonadati</taxon>
        <taxon>Pseudomonadota</taxon>
        <taxon>Alphaproteobacteria</taxon>
        <taxon>Hyphomicrobiales</taxon>
        <taxon>Stappiaceae</taxon>
        <taxon>Pseudovibrio</taxon>
    </lineage>
</organism>
<reference evidence="2 3" key="1">
    <citation type="journal article" date="2021" name="Angew. Chem. Int. Ed. Engl.">
        <title>A novel family of nonribosomal peptides modulate collective behavior in Pseudovibrio bacteria isolated from marine sponges.</title>
        <authorList>
            <person name="Ioca L.P."/>
            <person name="Dai Y."/>
            <person name="Kunakom S."/>
            <person name="Diaz-Espinosa J."/>
            <person name="Krunic A."/>
            <person name="Crnkovic C.M."/>
            <person name="Orjala J."/>
            <person name="Sanchez L.M."/>
            <person name="Ferreira A.G."/>
            <person name="Berlinck R.G.S."/>
            <person name="Eustaquio A.S."/>
        </authorList>
    </citation>
    <scope>NUCLEOTIDE SEQUENCE [LARGE SCALE GENOMIC DNA]</scope>
    <source>
        <strain evidence="2 3">Ab134</strain>
    </source>
</reference>
<evidence type="ECO:0000313" key="3">
    <source>
        <dbReference type="Proteomes" id="UP000680706"/>
    </source>
</evidence>
<dbReference type="Proteomes" id="UP000680706">
    <property type="component" value="Chromosome"/>
</dbReference>
<dbReference type="Pfam" id="PF00561">
    <property type="entry name" value="Abhydrolase_1"/>
    <property type="match status" value="1"/>
</dbReference>